<dbReference type="GO" id="GO:0003824">
    <property type="term" value="F:catalytic activity"/>
    <property type="evidence" value="ECO:0007669"/>
    <property type="project" value="InterPro"/>
</dbReference>
<proteinExistence type="predicted"/>
<accession>A0AAR5NZ92</accession>
<evidence type="ECO:0000313" key="3">
    <source>
        <dbReference type="Proteomes" id="UP000019118"/>
    </source>
</evidence>
<dbReference type="Proteomes" id="UP000019118">
    <property type="component" value="Unassembled WGS sequence"/>
</dbReference>
<sequence>MFKAKLKSGVSSSSMGSPGGAVMNCECTKKKLNAKSNIKIDTWNVRTLAQFGKAHNAINEMERLKIHILGISEMRGPGSNFFDINDHRIYYSRTTNGKHEYGVGVIINKTIATYVTNFIPISERIMLLQIQTTPANINVIQVYAPTCQSDEDEIKEFYSQIIEVLKLPKQDLAIIMGDWNAKIGK</sequence>
<evidence type="ECO:0000259" key="1">
    <source>
        <dbReference type="Pfam" id="PF03372"/>
    </source>
</evidence>
<reference evidence="3" key="1">
    <citation type="journal article" date="2013" name="Genome Biol.">
        <title>Draft genome of the mountain pine beetle, Dendroctonus ponderosae Hopkins, a major forest pest.</title>
        <authorList>
            <person name="Keeling C.I."/>
            <person name="Yuen M.M."/>
            <person name="Liao N.Y."/>
            <person name="Docking T.R."/>
            <person name="Chan S.K."/>
            <person name="Taylor G.A."/>
            <person name="Palmquist D.L."/>
            <person name="Jackman S.D."/>
            <person name="Nguyen A."/>
            <person name="Li M."/>
            <person name="Henderson H."/>
            <person name="Janes J.K."/>
            <person name="Zhao Y."/>
            <person name="Pandoh P."/>
            <person name="Moore R."/>
            <person name="Sperling F.A."/>
            <person name="Huber D.P."/>
            <person name="Birol I."/>
            <person name="Jones S.J."/>
            <person name="Bohlmann J."/>
        </authorList>
    </citation>
    <scope>NUCLEOTIDE SEQUENCE</scope>
</reference>
<organism evidence="2 3">
    <name type="scientific">Dendroctonus ponderosae</name>
    <name type="common">Mountain pine beetle</name>
    <dbReference type="NCBI Taxonomy" id="77166"/>
    <lineage>
        <taxon>Eukaryota</taxon>
        <taxon>Metazoa</taxon>
        <taxon>Ecdysozoa</taxon>
        <taxon>Arthropoda</taxon>
        <taxon>Hexapoda</taxon>
        <taxon>Insecta</taxon>
        <taxon>Pterygota</taxon>
        <taxon>Neoptera</taxon>
        <taxon>Endopterygota</taxon>
        <taxon>Coleoptera</taxon>
        <taxon>Polyphaga</taxon>
        <taxon>Cucujiformia</taxon>
        <taxon>Curculionidae</taxon>
        <taxon>Scolytinae</taxon>
        <taxon>Dendroctonus</taxon>
    </lineage>
</organism>
<dbReference type="InterPro" id="IPR005135">
    <property type="entry name" value="Endo/exonuclease/phosphatase"/>
</dbReference>
<protein>
    <recommendedName>
        <fullName evidence="1">Endonuclease/exonuclease/phosphatase domain-containing protein</fullName>
    </recommendedName>
</protein>
<dbReference type="AlphaFoldDB" id="A0AAR5NZ92"/>
<reference evidence="2" key="2">
    <citation type="submission" date="2024-08" db="UniProtKB">
        <authorList>
            <consortium name="EnsemblMetazoa"/>
        </authorList>
    </citation>
    <scope>IDENTIFICATION</scope>
</reference>
<feature type="domain" description="Endonuclease/exonuclease/phosphatase" evidence="1">
    <location>
        <begin position="42"/>
        <end position="181"/>
    </location>
</feature>
<dbReference type="Gene3D" id="3.60.10.10">
    <property type="entry name" value="Endonuclease/exonuclease/phosphatase"/>
    <property type="match status" value="1"/>
</dbReference>
<name>A0AAR5NZ92_DENPD</name>
<keyword evidence="3" id="KW-1185">Reference proteome</keyword>
<evidence type="ECO:0000313" key="2">
    <source>
        <dbReference type="EnsemblMetazoa" id="XP_019754120.1"/>
    </source>
</evidence>
<dbReference type="InterPro" id="IPR036691">
    <property type="entry name" value="Endo/exonu/phosph_ase_sf"/>
</dbReference>
<dbReference type="SUPFAM" id="SSF56219">
    <property type="entry name" value="DNase I-like"/>
    <property type="match status" value="1"/>
</dbReference>
<dbReference type="EnsemblMetazoa" id="XM_019898561.1">
    <property type="protein sequence ID" value="XP_019754120.1"/>
    <property type="gene ID" value="LOC109533277"/>
</dbReference>
<dbReference type="Pfam" id="PF03372">
    <property type="entry name" value="Exo_endo_phos"/>
    <property type="match status" value="1"/>
</dbReference>